<sequence>MLAALLAAAAVLLFIPGSPERRLRWLGAKPDATVAPSGSRPPRFGARARRQHADDRARVIDAMSALAAELRAGQPHGPALVNAAGTPPVWPSALAALRLDGDIPEALRVDAGFHTVLRSLAACWEVGSASGTGLAAAVSRLADASRAAEEVRGELEVQLAGPRATARTLATLPLIGLFLGILMGADPVSWLFGSPLGLGCLAGGAVLSGLGIIWTGRIVSAVEKQL</sequence>
<dbReference type="PANTHER" id="PTHR35007">
    <property type="entry name" value="INTEGRAL MEMBRANE PROTEIN-RELATED"/>
    <property type="match status" value="1"/>
</dbReference>
<feature type="transmembrane region" description="Helical" evidence="2">
    <location>
        <begin position="164"/>
        <end position="184"/>
    </location>
</feature>
<evidence type="ECO:0000256" key="2">
    <source>
        <dbReference type="SAM" id="Phobius"/>
    </source>
</evidence>
<keyword evidence="2" id="KW-1133">Transmembrane helix</keyword>
<organism evidence="3">
    <name type="scientific">freshwater metagenome</name>
    <dbReference type="NCBI Taxonomy" id="449393"/>
    <lineage>
        <taxon>unclassified sequences</taxon>
        <taxon>metagenomes</taxon>
        <taxon>ecological metagenomes</taxon>
    </lineage>
</organism>
<gene>
    <name evidence="3" type="ORF">UFOPK3772_02378</name>
</gene>
<protein>
    <submittedName>
        <fullName evidence="3">Unannotated protein</fullName>
    </submittedName>
</protein>
<keyword evidence="2" id="KW-0472">Membrane</keyword>
<dbReference type="PANTHER" id="PTHR35007:SF4">
    <property type="entry name" value="CONSERVED TRANSMEMBRANE PROTEIN-RELATED"/>
    <property type="match status" value="1"/>
</dbReference>
<name>A0A6J7L684_9ZZZZ</name>
<keyword evidence="2" id="KW-0812">Transmembrane</keyword>
<accession>A0A6J7L684</accession>
<reference evidence="3" key="1">
    <citation type="submission" date="2020-05" db="EMBL/GenBank/DDBJ databases">
        <authorList>
            <person name="Chiriac C."/>
            <person name="Salcher M."/>
            <person name="Ghai R."/>
            <person name="Kavagutti S V."/>
        </authorList>
    </citation>
    <scope>NUCLEOTIDE SEQUENCE</scope>
</reference>
<feature type="region of interest" description="Disordered" evidence="1">
    <location>
        <begin position="32"/>
        <end position="51"/>
    </location>
</feature>
<evidence type="ECO:0000313" key="3">
    <source>
        <dbReference type="EMBL" id="CAB4963385.1"/>
    </source>
</evidence>
<evidence type="ECO:0000256" key="1">
    <source>
        <dbReference type="SAM" id="MobiDB-lite"/>
    </source>
</evidence>
<feature type="transmembrane region" description="Helical" evidence="2">
    <location>
        <begin position="196"/>
        <end position="216"/>
    </location>
</feature>
<dbReference type="AlphaFoldDB" id="A0A6J7L684"/>
<proteinExistence type="predicted"/>
<dbReference type="EMBL" id="CAFBNE010000088">
    <property type="protein sequence ID" value="CAB4963385.1"/>
    <property type="molecule type" value="Genomic_DNA"/>
</dbReference>